<dbReference type="PANTHER" id="PTHR34700">
    <property type="entry name" value="POTASSIUM BINDING PROTEIN KBP"/>
    <property type="match status" value="1"/>
</dbReference>
<evidence type="ECO:0000259" key="1">
    <source>
        <dbReference type="PROSITE" id="PS51782"/>
    </source>
</evidence>
<dbReference type="InterPro" id="IPR036779">
    <property type="entry name" value="LysM_dom_sf"/>
</dbReference>
<dbReference type="InterPro" id="IPR018392">
    <property type="entry name" value="LysM"/>
</dbReference>
<dbReference type="InterPro" id="IPR052196">
    <property type="entry name" value="Bact_Kbp"/>
</dbReference>
<dbReference type="PROSITE" id="PS51782">
    <property type="entry name" value="LYSM"/>
    <property type="match status" value="1"/>
</dbReference>
<dbReference type="SMART" id="SM00257">
    <property type="entry name" value="LysM"/>
    <property type="match status" value="1"/>
</dbReference>
<dbReference type="RefSeq" id="WP_134245457.1">
    <property type="nucleotide sequence ID" value="NZ_SNTY01000067.1"/>
</dbReference>
<dbReference type="AlphaFoldDB" id="A0A4Y7XAF6"/>
<keyword evidence="3" id="KW-1185">Reference proteome</keyword>
<comment type="caution">
    <text evidence="2">The sequence shown here is derived from an EMBL/GenBank/DDBJ whole genome shotgun (WGS) entry which is preliminary data.</text>
</comment>
<dbReference type="OrthoDB" id="9765158at2"/>
<protein>
    <submittedName>
        <fullName evidence="2">LysM peptidoglycan-binding domain-containing protein</fullName>
    </submittedName>
</protein>
<proteinExistence type="predicted"/>
<dbReference type="Proteomes" id="UP000297834">
    <property type="component" value="Unassembled WGS sequence"/>
</dbReference>
<gene>
    <name evidence="2" type="ORF">E2B99_12260</name>
</gene>
<dbReference type="EMBL" id="SNTY01000067">
    <property type="protein sequence ID" value="TEU24280.1"/>
    <property type="molecule type" value="Genomic_DNA"/>
</dbReference>
<evidence type="ECO:0000313" key="3">
    <source>
        <dbReference type="Proteomes" id="UP000297834"/>
    </source>
</evidence>
<dbReference type="PANTHER" id="PTHR34700:SF4">
    <property type="entry name" value="PHAGE-LIKE ELEMENT PBSX PROTEIN XKDP"/>
    <property type="match status" value="1"/>
</dbReference>
<sequence>MKTSQQPAATQHHIAKTTGKITSRLLALSLAVGVAFAIPNFAFADSPNRTPPSLRVDAPSVYIVKKGDTLWDIAGRYLSKPWRWPEIWAVNRHVKNPHWIYPGDRLLICLINGRTVVGRDEGDGCAGIERRMNGSVRLDPRIRILPLDLAIPVIPLSSIQQWLRHSRVVNVEDIEGTPYILGNRDNRVIAAVGQSVYVRGQGLVIGQQYGVYREGADYLVTVRNKVVDNLGRELRQVASGTITALNGDIATIELTRSFDGEVRKGDRVMLEDTTPLPNAFYPTQPDQVASGGKVIRILDSISSAAKNSVVALDRGTADGAVPGQVFAIYQRGQVTTDPKTGEKVQLPSERIGMAMIFRTFNRVSYAIVLESDLPIKVEDEIRSPLGDINDQL</sequence>
<dbReference type="Gene3D" id="3.10.350.10">
    <property type="entry name" value="LysM domain"/>
    <property type="match status" value="1"/>
</dbReference>
<reference evidence="2 3" key="1">
    <citation type="submission" date="2019-03" db="EMBL/GenBank/DDBJ databases">
        <title>Alkanindiges illinoisensis: a potential pathogenic isolated from ascites of a gastric cancer patient with abdominal metastasis.</title>
        <authorList>
            <person name="Hu X."/>
            <person name="Yang B."/>
            <person name="Yan X."/>
            <person name="Lin L."/>
            <person name="Zhao H."/>
            <person name="Zhou F."/>
            <person name="Su B."/>
            <person name="Chen J."/>
            <person name="Rui Y."/>
            <person name="Wang Q."/>
            <person name="Zheng L."/>
        </authorList>
    </citation>
    <scope>NUCLEOTIDE SEQUENCE [LARGE SCALE GENOMIC DNA]</scope>
    <source>
        <strain evidence="2 3">NFYY 23406</strain>
    </source>
</reference>
<dbReference type="Pfam" id="PF01476">
    <property type="entry name" value="LysM"/>
    <property type="match status" value="1"/>
</dbReference>
<dbReference type="STRING" id="1120977.GCA_000619845_02249"/>
<feature type="domain" description="LysM" evidence="1">
    <location>
        <begin position="60"/>
        <end position="108"/>
    </location>
</feature>
<name>A0A4Y7XAF6_9GAMM</name>
<evidence type="ECO:0000313" key="2">
    <source>
        <dbReference type="EMBL" id="TEU24280.1"/>
    </source>
</evidence>
<dbReference type="CDD" id="cd00118">
    <property type="entry name" value="LysM"/>
    <property type="match status" value="1"/>
</dbReference>
<dbReference type="SUPFAM" id="SSF54106">
    <property type="entry name" value="LysM domain"/>
    <property type="match status" value="1"/>
</dbReference>
<accession>A0A4Y7XAF6</accession>
<organism evidence="2 3">
    <name type="scientific">Alkanindiges illinoisensis</name>
    <dbReference type="NCBI Taxonomy" id="197183"/>
    <lineage>
        <taxon>Bacteria</taxon>
        <taxon>Pseudomonadati</taxon>
        <taxon>Pseudomonadota</taxon>
        <taxon>Gammaproteobacteria</taxon>
        <taxon>Moraxellales</taxon>
        <taxon>Moraxellaceae</taxon>
        <taxon>Alkanindiges</taxon>
    </lineage>
</organism>